<name>A0A319D742_9EURO</name>
<dbReference type="EMBL" id="KZ821675">
    <property type="protein sequence ID" value="PYH86743.1"/>
    <property type="molecule type" value="Genomic_DNA"/>
</dbReference>
<organism evidence="1 2">
    <name type="scientific">Aspergillus uvarum CBS 121591</name>
    <dbReference type="NCBI Taxonomy" id="1448315"/>
    <lineage>
        <taxon>Eukaryota</taxon>
        <taxon>Fungi</taxon>
        <taxon>Dikarya</taxon>
        <taxon>Ascomycota</taxon>
        <taxon>Pezizomycotina</taxon>
        <taxon>Eurotiomycetes</taxon>
        <taxon>Eurotiomycetidae</taxon>
        <taxon>Eurotiales</taxon>
        <taxon>Aspergillaceae</taxon>
        <taxon>Aspergillus</taxon>
        <taxon>Aspergillus subgen. Circumdati</taxon>
    </lineage>
</organism>
<dbReference type="VEuPathDB" id="FungiDB:BO82DRAFT_397319"/>
<proteinExistence type="predicted"/>
<dbReference type="AlphaFoldDB" id="A0A319D742"/>
<dbReference type="GeneID" id="37141662"/>
<reference evidence="1 2" key="1">
    <citation type="submission" date="2016-12" db="EMBL/GenBank/DDBJ databases">
        <title>The genomes of Aspergillus section Nigri reveals drivers in fungal speciation.</title>
        <authorList>
            <consortium name="DOE Joint Genome Institute"/>
            <person name="Vesth T.C."/>
            <person name="Nybo J."/>
            <person name="Theobald S."/>
            <person name="Brandl J."/>
            <person name="Frisvad J.C."/>
            <person name="Nielsen K.F."/>
            <person name="Lyhne E.K."/>
            <person name="Kogle M.E."/>
            <person name="Kuo A."/>
            <person name="Riley R."/>
            <person name="Clum A."/>
            <person name="Nolan M."/>
            <person name="Lipzen A."/>
            <person name="Salamov A."/>
            <person name="Henrissat B."/>
            <person name="Wiebenga A."/>
            <person name="De Vries R.P."/>
            <person name="Grigoriev I.V."/>
            <person name="Mortensen U.H."/>
            <person name="Andersen M.R."/>
            <person name="Baker S.E."/>
        </authorList>
    </citation>
    <scope>NUCLEOTIDE SEQUENCE [LARGE SCALE GENOMIC DNA]</scope>
    <source>
        <strain evidence="1 2">CBS 121591</strain>
    </source>
</reference>
<dbReference type="Proteomes" id="UP000248340">
    <property type="component" value="Unassembled WGS sequence"/>
</dbReference>
<evidence type="ECO:0000313" key="2">
    <source>
        <dbReference type="Proteomes" id="UP000248340"/>
    </source>
</evidence>
<accession>A0A319D742</accession>
<evidence type="ECO:0000313" key="1">
    <source>
        <dbReference type="EMBL" id="PYH86743.1"/>
    </source>
</evidence>
<keyword evidence="2" id="KW-1185">Reference proteome</keyword>
<sequence>MEQPSTSMLRQFEEPAVVGLQPWQTVEAVISGKHFGIAGSPFAVLNMGNALFPTPKGMMQITFNGQQIAHLMRVFGGMQWCRFTLNLGSI</sequence>
<dbReference type="RefSeq" id="XP_025496943.1">
    <property type="nucleotide sequence ID" value="XM_025638920.1"/>
</dbReference>
<protein>
    <submittedName>
        <fullName evidence="1">Uncharacterized protein</fullName>
    </submittedName>
</protein>
<gene>
    <name evidence="1" type="ORF">BO82DRAFT_397319</name>
</gene>